<dbReference type="NCBIfam" id="NF000985">
    <property type="entry name" value="PRK00103.1-3"/>
    <property type="match status" value="1"/>
</dbReference>
<evidence type="ECO:0000256" key="2">
    <source>
        <dbReference type="ARBA" id="ARBA00022603"/>
    </source>
</evidence>
<dbReference type="SUPFAM" id="SSF75217">
    <property type="entry name" value="alpha/beta knot"/>
    <property type="match status" value="1"/>
</dbReference>
<comment type="subcellular location">
    <subcellularLocation>
        <location evidence="6">Cytoplasm</location>
    </subcellularLocation>
</comment>
<evidence type="ECO:0000256" key="1">
    <source>
        <dbReference type="ARBA" id="ARBA00022552"/>
    </source>
</evidence>
<dbReference type="Gene3D" id="3.40.1280.10">
    <property type="match status" value="1"/>
</dbReference>
<keyword evidence="2 6" id="KW-0489">Methyltransferase</keyword>
<dbReference type="KEGG" id="ppsc:EHS13_35700"/>
<dbReference type="InterPro" id="IPR029028">
    <property type="entry name" value="Alpha/beta_knot_MTases"/>
</dbReference>
<dbReference type="EC" id="2.1.1.177" evidence="6"/>
<organism evidence="7 8">
    <name type="scientific">Paenibacillus psychroresistens</name>
    <dbReference type="NCBI Taxonomy" id="1778678"/>
    <lineage>
        <taxon>Bacteria</taxon>
        <taxon>Bacillati</taxon>
        <taxon>Bacillota</taxon>
        <taxon>Bacilli</taxon>
        <taxon>Bacillales</taxon>
        <taxon>Paenibacillaceae</taxon>
        <taxon>Paenibacillus</taxon>
    </lineage>
</organism>
<evidence type="ECO:0000256" key="4">
    <source>
        <dbReference type="ARBA" id="ARBA00022691"/>
    </source>
</evidence>
<dbReference type="InterPro" id="IPR003742">
    <property type="entry name" value="RlmH-like"/>
</dbReference>
<dbReference type="EMBL" id="CP034235">
    <property type="protein sequence ID" value="QGQ99833.1"/>
    <property type="molecule type" value="Genomic_DNA"/>
</dbReference>
<reference evidence="8" key="1">
    <citation type="submission" date="2018-11" db="EMBL/GenBank/DDBJ databases">
        <title>Complete genome sequence of Paenibacillus sp. ML311-T8.</title>
        <authorList>
            <person name="Nam Y.-D."/>
            <person name="Kang J."/>
            <person name="Chung W.-H."/>
            <person name="Park Y.S."/>
        </authorList>
    </citation>
    <scope>NUCLEOTIDE SEQUENCE [LARGE SCALE GENOMIC DNA]</scope>
    <source>
        <strain evidence="8">ML311-T8</strain>
    </source>
</reference>
<dbReference type="OrthoDB" id="9806643at2"/>
<dbReference type="PIRSF" id="PIRSF004505">
    <property type="entry name" value="MT_bac"/>
    <property type="match status" value="1"/>
</dbReference>
<comment type="subunit">
    <text evidence="6">Homodimer.</text>
</comment>
<dbReference type="GO" id="GO:0005737">
    <property type="term" value="C:cytoplasm"/>
    <property type="evidence" value="ECO:0007669"/>
    <property type="project" value="UniProtKB-SubCell"/>
</dbReference>
<comment type="similarity">
    <text evidence="5 6">Belongs to the RNA methyltransferase RlmH family.</text>
</comment>
<keyword evidence="8" id="KW-1185">Reference proteome</keyword>
<comment type="catalytic activity">
    <reaction evidence="6">
        <text>pseudouridine(1915) in 23S rRNA + S-adenosyl-L-methionine = N(3)-methylpseudouridine(1915) in 23S rRNA + S-adenosyl-L-homocysteine + H(+)</text>
        <dbReference type="Rhea" id="RHEA:42752"/>
        <dbReference type="Rhea" id="RHEA-COMP:10221"/>
        <dbReference type="Rhea" id="RHEA-COMP:10222"/>
        <dbReference type="ChEBI" id="CHEBI:15378"/>
        <dbReference type="ChEBI" id="CHEBI:57856"/>
        <dbReference type="ChEBI" id="CHEBI:59789"/>
        <dbReference type="ChEBI" id="CHEBI:65314"/>
        <dbReference type="ChEBI" id="CHEBI:74486"/>
        <dbReference type="EC" id="2.1.1.177"/>
    </reaction>
</comment>
<feature type="binding site" evidence="6">
    <location>
        <position position="108"/>
    </location>
    <ligand>
        <name>S-adenosyl-L-methionine</name>
        <dbReference type="ChEBI" id="CHEBI:59789"/>
    </ligand>
</feature>
<evidence type="ECO:0000256" key="3">
    <source>
        <dbReference type="ARBA" id="ARBA00022679"/>
    </source>
</evidence>
<dbReference type="CDD" id="cd18081">
    <property type="entry name" value="RlmH-like"/>
    <property type="match status" value="1"/>
</dbReference>
<feature type="binding site" evidence="6">
    <location>
        <position position="76"/>
    </location>
    <ligand>
        <name>S-adenosyl-L-methionine</name>
        <dbReference type="ChEBI" id="CHEBI:59789"/>
    </ligand>
</feature>
<name>A0A6B8RWT2_9BACL</name>
<protein>
    <recommendedName>
        <fullName evidence="6">Ribosomal RNA large subunit methyltransferase H</fullName>
        <ecNumber evidence="6">2.1.1.177</ecNumber>
    </recommendedName>
    <alternativeName>
        <fullName evidence="6">23S rRNA (pseudouridine1915-N3)-methyltransferase</fullName>
    </alternativeName>
    <alternativeName>
        <fullName evidence="6">23S rRNA m3Psi1915 methyltransferase</fullName>
    </alternativeName>
    <alternativeName>
        <fullName evidence="6">rRNA (pseudouridine-N3-)-methyltransferase RlmH</fullName>
    </alternativeName>
</protein>
<dbReference type="NCBIfam" id="TIGR00246">
    <property type="entry name" value="tRNA_RlmH_YbeA"/>
    <property type="match status" value="1"/>
</dbReference>
<evidence type="ECO:0000313" key="8">
    <source>
        <dbReference type="Proteomes" id="UP000426246"/>
    </source>
</evidence>
<keyword evidence="3 6" id="KW-0808">Transferase</keyword>
<evidence type="ECO:0000256" key="6">
    <source>
        <dbReference type="HAMAP-Rule" id="MF_00658"/>
    </source>
</evidence>
<keyword evidence="4 6" id="KW-0949">S-adenosyl-L-methionine</keyword>
<proteinExistence type="inferred from homology"/>
<dbReference type="AlphaFoldDB" id="A0A6B8RWT2"/>
<feature type="binding site" evidence="6">
    <location>
        <begin position="127"/>
        <end position="132"/>
    </location>
    <ligand>
        <name>S-adenosyl-L-methionine</name>
        <dbReference type="ChEBI" id="CHEBI:59789"/>
    </ligand>
</feature>
<evidence type="ECO:0000256" key="5">
    <source>
        <dbReference type="ARBA" id="ARBA00038303"/>
    </source>
</evidence>
<dbReference type="RefSeq" id="WP_155705095.1">
    <property type="nucleotide sequence ID" value="NZ_CP034235.1"/>
</dbReference>
<keyword evidence="6" id="KW-0963">Cytoplasm</keyword>
<dbReference type="InterPro" id="IPR029026">
    <property type="entry name" value="tRNA_m1G_MTases_N"/>
</dbReference>
<comment type="function">
    <text evidence="6">Specifically methylates the pseudouridine at position 1915 (m3Psi1915) in 23S rRNA.</text>
</comment>
<dbReference type="Pfam" id="PF02590">
    <property type="entry name" value="SPOUT_MTase"/>
    <property type="match status" value="1"/>
</dbReference>
<dbReference type="HAMAP" id="MF_00658">
    <property type="entry name" value="23SrRNA_methyltr_H"/>
    <property type="match status" value="1"/>
</dbReference>
<dbReference type="PANTHER" id="PTHR33603:SF1">
    <property type="entry name" value="RIBOSOMAL RNA LARGE SUBUNIT METHYLTRANSFERASE H"/>
    <property type="match status" value="1"/>
</dbReference>
<dbReference type="PANTHER" id="PTHR33603">
    <property type="entry name" value="METHYLTRANSFERASE"/>
    <property type="match status" value="1"/>
</dbReference>
<keyword evidence="1 6" id="KW-0698">rRNA processing</keyword>
<dbReference type="Proteomes" id="UP000426246">
    <property type="component" value="Chromosome"/>
</dbReference>
<dbReference type="GO" id="GO:0070038">
    <property type="term" value="F:rRNA (pseudouridine-N3-)-methyltransferase activity"/>
    <property type="evidence" value="ECO:0007669"/>
    <property type="project" value="UniProtKB-UniRule"/>
</dbReference>
<sequence>MFIQIIAVGKLKEKYWTDGIAEYMKRLGPYAKVTITEVADEKAPDNMSEAEEEQVKNKEGERILAQIKSEAFVFVLAIEGQTWSSEQIAQQIDKLGVDGRSSIAFVIGGSNGVSSAVMKRADQLLSFGRITYPHQLMRVILVEQVYRAYKIIRREKYHK</sequence>
<accession>A0A6B8RWT2</accession>
<gene>
    <name evidence="6 7" type="primary">rlmH</name>
    <name evidence="7" type="ORF">EHS13_35700</name>
</gene>
<evidence type="ECO:0000313" key="7">
    <source>
        <dbReference type="EMBL" id="QGQ99833.1"/>
    </source>
</evidence>